<sequence>MADSNQCIPSLVQICQRVAAAHVDSICSLGDGWRYDLIEPVVENCSPDTLLRLEQASPYIEKDTEGIWKKLCFQRYPLAAEQYQSDCPGEPESWRDAFFVLKDMEAKRLEEVTSRLRTQRQEEADRKKETQIKITDKVPTAKRARGWGPTMPKSLLQKTRSEAARMQKGIYGMRMAPPMPTTKNYSVQPNTVTLAADTMHHPPSSSSSTSSASPQGSRVTVKAVTVRRRTASSSTKSIKRTAPPPPSVKSPQTPSSPADELVITPKPPISKKDRMASLFMPKHRAHSQLPSQTAPSRHDLRSRA</sequence>
<dbReference type="OrthoDB" id="21513at2759"/>
<dbReference type="Pfam" id="PF06881">
    <property type="entry name" value="Elongin_A"/>
    <property type="match status" value="1"/>
</dbReference>
<name>A0A401GHW9_9APHY</name>
<dbReference type="GeneID" id="38778694"/>
<evidence type="ECO:0000256" key="1">
    <source>
        <dbReference type="SAM" id="MobiDB-lite"/>
    </source>
</evidence>
<feature type="compositionally biased region" description="Low complexity" evidence="1">
    <location>
        <begin position="202"/>
        <end position="224"/>
    </location>
</feature>
<dbReference type="EMBL" id="BFAD01000004">
    <property type="protein sequence ID" value="GBE81777.1"/>
    <property type="molecule type" value="Genomic_DNA"/>
</dbReference>
<evidence type="ECO:0008006" key="4">
    <source>
        <dbReference type="Google" id="ProtNLM"/>
    </source>
</evidence>
<evidence type="ECO:0000313" key="3">
    <source>
        <dbReference type="Proteomes" id="UP000287166"/>
    </source>
</evidence>
<dbReference type="STRING" id="139825.A0A401GHW9"/>
<keyword evidence="3" id="KW-1185">Reference proteome</keyword>
<dbReference type="Proteomes" id="UP000287166">
    <property type="component" value="Unassembled WGS sequence"/>
</dbReference>
<dbReference type="InterPro" id="IPR010684">
    <property type="entry name" value="RNA_pol_II_trans_fac_SIII_A"/>
</dbReference>
<dbReference type="RefSeq" id="XP_027612690.1">
    <property type="nucleotide sequence ID" value="XM_027756889.1"/>
</dbReference>
<protein>
    <recommendedName>
        <fullName evidence="4">Elongin-A</fullName>
    </recommendedName>
</protein>
<dbReference type="InterPro" id="IPR051870">
    <property type="entry name" value="Elongin-A_domain"/>
</dbReference>
<proteinExistence type="predicted"/>
<evidence type="ECO:0000313" key="2">
    <source>
        <dbReference type="EMBL" id="GBE81777.1"/>
    </source>
</evidence>
<comment type="caution">
    <text evidence="2">The sequence shown here is derived from an EMBL/GenBank/DDBJ whole genome shotgun (WGS) entry which is preliminary data.</text>
</comment>
<organism evidence="2 3">
    <name type="scientific">Sparassis crispa</name>
    <dbReference type="NCBI Taxonomy" id="139825"/>
    <lineage>
        <taxon>Eukaryota</taxon>
        <taxon>Fungi</taxon>
        <taxon>Dikarya</taxon>
        <taxon>Basidiomycota</taxon>
        <taxon>Agaricomycotina</taxon>
        <taxon>Agaricomycetes</taxon>
        <taxon>Polyporales</taxon>
        <taxon>Sparassidaceae</taxon>
        <taxon>Sparassis</taxon>
    </lineage>
</organism>
<dbReference type="GO" id="GO:0070449">
    <property type="term" value="C:elongin complex"/>
    <property type="evidence" value="ECO:0007669"/>
    <property type="project" value="InterPro"/>
</dbReference>
<dbReference type="Gene3D" id="6.10.250.3180">
    <property type="match status" value="1"/>
</dbReference>
<dbReference type="PANTHER" id="PTHR15141:SF76">
    <property type="entry name" value="TRANSCRIPTION ELONGATION FACTOR B POLYPEPTIDE 3"/>
    <property type="match status" value="1"/>
</dbReference>
<reference evidence="2 3" key="1">
    <citation type="journal article" date="2018" name="Sci. Rep.">
        <title>Genome sequence of the cauliflower mushroom Sparassis crispa (Hanabiratake) and its association with beneficial usage.</title>
        <authorList>
            <person name="Kiyama R."/>
            <person name="Furutani Y."/>
            <person name="Kawaguchi K."/>
            <person name="Nakanishi T."/>
        </authorList>
    </citation>
    <scope>NUCLEOTIDE SEQUENCE [LARGE SCALE GENOMIC DNA]</scope>
</reference>
<feature type="region of interest" description="Disordered" evidence="1">
    <location>
        <begin position="196"/>
        <end position="304"/>
    </location>
</feature>
<dbReference type="FunCoup" id="A0A401GHW9">
    <property type="interactions" value="25"/>
</dbReference>
<gene>
    <name evidence="2" type="ORF">SCP_0401500</name>
</gene>
<dbReference type="InParanoid" id="A0A401GHW9"/>
<dbReference type="GO" id="GO:0006368">
    <property type="term" value="P:transcription elongation by RNA polymerase II"/>
    <property type="evidence" value="ECO:0007669"/>
    <property type="project" value="InterPro"/>
</dbReference>
<dbReference type="PANTHER" id="PTHR15141">
    <property type="entry name" value="TRANSCRIPTION ELONGATION FACTOR B POLYPEPTIDE 3"/>
    <property type="match status" value="1"/>
</dbReference>
<dbReference type="AlphaFoldDB" id="A0A401GHW9"/>
<accession>A0A401GHW9</accession>